<name>A0A937K5S1_9CLOT</name>
<keyword evidence="5 11" id="KW-0812">Transmembrane</keyword>
<evidence type="ECO:0000259" key="13">
    <source>
        <dbReference type="Pfam" id="PF03717"/>
    </source>
</evidence>
<dbReference type="Gene3D" id="3.90.1310.10">
    <property type="entry name" value="Penicillin-binding protein 2a (Domain 2)"/>
    <property type="match status" value="2"/>
</dbReference>
<gene>
    <name evidence="14" type="ORF">JK634_19700</name>
</gene>
<keyword evidence="9 11" id="KW-0472">Membrane</keyword>
<evidence type="ECO:0000256" key="11">
    <source>
        <dbReference type="SAM" id="Phobius"/>
    </source>
</evidence>
<evidence type="ECO:0000256" key="3">
    <source>
        <dbReference type="ARBA" id="ARBA00007171"/>
    </source>
</evidence>
<keyword evidence="10" id="KW-0961">Cell wall biogenesis/degradation</keyword>
<evidence type="ECO:0000256" key="1">
    <source>
        <dbReference type="ARBA" id="ARBA00004167"/>
    </source>
</evidence>
<dbReference type="AlphaFoldDB" id="A0A937K5S1"/>
<evidence type="ECO:0000313" key="14">
    <source>
        <dbReference type="EMBL" id="MBL4934017.1"/>
    </source>
</evidence>
<comment type="caution">
    <text evidence="14">The sequence shown here is derived from an EMBL/GenBank/DDBJ whole genome shotgun (WGS) entry which is preliminary data.</text>
</comment>
<keyword evidence="4" id="KW-1003">Cell membrane</keyword>
<feature type="domain" description="Penicillin-binding protein transpeptidase" evidence="12">
    <location>
        <begin position="409"/>
        <end position="628"/>
    </location>
</feature>
<dbReference type="Gene3D" id="3.40.710.10">
    <property type="entry name" value="DD-peptidase/beta-lactamase superfamily"/>
    <property type="match status" value="2"/>
</dbReference>
<dbReference type="EMBL" id="JAESWA010000029">
    <property type="protein sequence ID" value="MBL4934017.1"/>
    <property type="molecule type" value="Genomic_DNA"/>
</dbReference>
<dbReference type="GO" id="GO:0071555">
    <property type="term" value="P:cell wall organization"/>
    <property type="evidence" value="ECO:0007669"/>
    <property type="project" value="UniProtKB-KW"/>
</dbReference>
<evidence type="ECO:0000256" key="5">
    <source>
        <dbReference type="ARBA" id="ARBA00022692"/>
    </source>
</evidence>
<evidence type="ECO:0000259" key="12">
    <source>
        <dbReference type="Pfam" id="PF00905"/>
    </source>
</evidence>
<feature type="domain" description="Penicillin-binding protein transpeptidase" evidence="12">
    <location>
        <begin position="769"/>
        <end position="923"/>
    </location>
</feature>
<feature type="transmembrane region" description="Helical" evidence="11">
    <location>
        <begin position="12"/>
        <end position="32"/>
    </location>
</feature>
<dbReference type="GO" id="GO:0005886">
    <property type="term" value="C:plasma membrane"/>
    <property type="evidence" value="ECO:0007669"/>
    <property type="project" value="UniProtKB-SubCell"/>
</dbReference>
<accession>A0A937K5S1</accession>
<evidence type="ECO:0000256" key="8">
    <source>
        <dbReference type="ARBA" id="ARBA00022989"/>
    </source>
</evidence>
<dbReference type="InterPro" id="IPR005311">
    <property type="entry name" value="PBP_dimer"/>
</dbReference>
<dbReference type="GO" id="GO:0071972">
    <property type="term" value="F:peptidoglycan L,D-transpeptidase activity"/>
    <property type="evidence" value="ECO:0007669"/>
    <property type="project" value="TreeGrafter"/>
</dbReference>
<keyword evidence="8 11" id="KW-1133">Transmembrane helix</keyword>
<dbReference type="GO" id="GO:0008658">
    <property type="term" value="F:penicillin binding"/>
    <property type="evidence" value="ECO:0007669"/>
    <property type="project" value="InterPro"/>
</dbReference>
<dbReference type="Proteomes" id="UP000623681">
    <property type="component" value="Unassembled WGS sequence"/>
</dbReference>
<comment type="similarity">
    <text evidence="3">Belongs to the transpeptidase family.</text>
</comment>
<evidence type="ECO:0000256" key="9">
    <source>
        <dbReference type="ARBA" id="ARBA00023136"/>
    </source>
</evidence>
<protein>
    <submittedName>
        <fullName evidence="14">Penicillin-binding protein</fullName>
    </submittedName>
</protein>
<comment type="subcellular location">
    <subcellularLocation>
        <location evidence="2">Cell membrane</location>
    </subcellularLocation>
    <subcellularLocation>
        <location evidence="1">Membrane</location>
        <topology evidence="1">Single-pass membrane protein</topology>
    </subcellularLocation>
</comment>
<evidence type="ECO:0000256" key="7">
    <source>
        <dbReference type="ARBA" id="ARBA00022984"/>
    </source>
</evidence>
<dbReference type="InterPro" id="IPR036138">
    <property type="entry name" value="PBP_dimer_sf"/>
</dbReference>
<dbReference type="InterPro" id="IPR012338">
    <property type="entry name" value="Beta-lactam/transpept-like"/>
</dbReference>
<evidence type="ECO:0000256" key="10">
    <source>
        <dbReference type="ARBA" id="ARBA00023316"/>
    </source>
</evidence>
<evidence type="ECO:0000256" key="2">
    <source>
        <dbReference type="ARBA" id="ARBA00004236"/>
    </source>
</evidence>
<dbReference type="SUPFAM" id="SSF56519">
    <property type="entry name" value="Penicillin binding protein dimerisation domain"/>
    <property type="match status" value="1"/>
</dbReference>
<keyword evidence="15" id="KW-1185">Reference proteome</keyword>
<evidence type="ECO:0000256" key="6">
    <source>
        <dbReference type="ARBA" id="ARBA00022960"/>
    </source>
</evidence>
<dbReference type="InterPro" id="IPR001460">
    <property type="entry name" value="PCN-bd_Tpept"/>
</dbReference>
<dbReference type="PANTHER" id="PTHR30627">
    <property type="entry name" value="PEPTIDOGLYCAN D,D-TRANSPEPTIDASE"/>
    <property type="match status" value="1"/>
</dbReference>
<evidence type="ECO:0000256" key="4">
    <source>
        <dbReference type="ARBA" id="ARBA00022475"/>
    </source>
</evidence>
<evidence type="ECO:0000313" key="15">
    <source>
        <dbReference type="Proteomes" id="UP000623681"/>
    </source>
</evidence>
<feature type="domain" description="Penicillin-binding protein dimerisation" evidence="13">
    <location>
        <begin position="55"/>
        <end position="353"/>
    </location>
</feature>
<proteinExistence type="inferred from homology"/>
<keyword evidence="7" id="KW-0573">Peptidoglycan synthesis</keyword>
<sequence>MNKKKNKFFNRYTALISTMFIIFGVILGKLIYLQVYKYADYKDMSNNRSRRFVAENAPRGIIYDEHGNILATNVQSYTITFTSTDESNASFYDTMNKTFKILKDNGEKIEDDMQLKIDANKSYYFDFNVSDAESIKALNIRFKKDRGLDDKLKKKLFPKKTSDLTSSEQNQLDEAIYKYSPEDTFYYMIESYNMYEMLKPASKDETKKYQAMSGKEILALLLKSYSLEDVRKYMVVKDAIKMQSFKGYKPVTLATIKKQTSFIFYQRLNDLPGIDVSTEPVRSYPYGSVASAILGYIGSIDGGTQARYEEKGYDVSTDKIGKAGIESAFESILKGTKGGTTVKVNSKGRKTEELFKLEPSPGMNVHLTIDKNIQYSAERSLQEELQDLQKQKVINDSTGSVDLTNATRGAVVVQEVKTGRILALASYPNFDPNIFSTPGALTSEISKQYFPRNEQYEAFASDFILRQGLNKTVDDLFPKNKDGIREDRYDLYPKPLYDYATFGLTPPGSTFKPLTSVAALQEGVITPGYTIQTKKYYDLNTDIFGDTKPEDEATPAMTDLKRALAVSSNYYYYNAAIRMYKKYAPSEKDSTIAQKVQGLDMLAKYAWQTGLGSDPNGTQKAGTGIEIPENFGQVYNFQSFKNNTINLINFNLVGYAENGAFPGRQSIVKMDLQLNSDDSDKLADAKKKIKQMVKDELNQVGTKDIRGDFDNFYKALVPAVQEIYDNSPTYQQRVKDANVSAKSAVNSAAREIANYVIYSVSTELMSATQIAYGAIGQGMDTFTPLQLVGYISTVVNGGTRYKAHLVDKITDKDGKVVEEFKPEVLNKIDISPENLAAIKLGMNMANTADAGTASSVMNKFPISSGGKTGTATFRQDQSEYGREAFGVYVTFAPLDDPQIAVCTVLYDGGHGYFGANIAKAVYETYFRDQLKAMNYAPQYDYTLNPPLADVKVSPTTK</sequence>
<organism evidence="14 15">
    <name type="scientific">Clostridium paridis</name>
    <dbReference type="NCBI Taxonomy" id="2803863"/>
    <lineage>
        <taxon>Bacteria</taxon>
        <taxon>Bacillati</taxon>
        <taxon>Bacillota</taxon>
        <taxon>Clostridia</taxon>
        <taxon>Eubacteriales</taxon>
        <taxon>Clostridiaceae</taxon>
        <taxon>Clostridium</taxon>
    </lineage>
</organism>
<reference evidence="14" key="1">
    <citation type="submission" date="2021-01" db="EMBL/GenBank/DDBJ databases">
        <title>Genome public.</title>
        <authorList>
            <person name="Liu C."/>
            <person name="Sun Q."/>
        </authorList>
    </citation>
    <scope>NUCLEOTIDE SEQUENCE</scope>
    <source>
        <strain evidence="14">YIM B02565</strain>
    </source>
</reference>
<dbReference type="Pfam" id="PF03717">
    <property type="entry name" value="PBP_dimer"/>
    <property type="match status" value="1"/>
</dbReference>
<dbReference type="SUPFAM" id="SSF56601">
    <property type="entry name" value="beta-lactamase/transpeptidase-like"/>
    <property type="match status" value="1"/>
</dbReference>
<dbReference type="PANTHER" id="PTHR30627:SF2">
    <property type="entry name" value="PEPTIDOGLYCAN D,D-TRANSPEPTIDASE MRDA"/>
    <property type="match status" value="1"/>
</dbReference>
<dbReference type="Pfam" id="PF00905">
    <property type="entry name" value="Transpeptidase"/>
    <property type="match status" value="2"/>
</dbReference>
<dbReference type="GO" id="GO:0009252">
    <property type="term" value="P:peptidoglycan biosynthetic process"/>
    <property type="evidence" value="ECO:0007669"/>
    <property type="project" value="UniProtKB-KW"/>
</dbReference>
<dbReference type="InterPro" id="IPR050515">
    <property type="entry name" value="Beta-lactam/transpept"/>
</dbReference>
<dbReference type="GO" id="GO:0008360">
    <property type="term" value="P:regulation of cell shape"/>
    <property type="evidence" value="ECO:0007669"/>
    <property type="project" value="UniProtKB-KW"/>
</dbReference>
<keyword evidence="6" id="KW-0133">Cell shape</keyword>
<dbReference type="RefSeq" id="WP_202769479.1">
    <property type="nucleotide sequence ID" value="NZ_JAESWA010000029.1"/>
</dbReference>